<evidence type="ECO:0000313" key="2">
    <source>
        <dbReference type="Proteomes" id="UP001305647"/>
    </source>
</evidence>
<reference evidence="1" key="2">
    <citation type="submission" date="2023-05" db="EMBL/GenBank/DDBJ databases">
        <authorList>
            <consortium name="Lawrence Berkeley National Laboratory"/>
            <person name="Steindorff A."/>
            <person name="Hensen N."/>
            <person name="Bonometti L."/>
            <person name="Westerberg I."/>
            <person name="Brannstrom I.O."/>
            <person name="Guillou S."/>
            <person name="Cros-Aarteil S."/>
            <person name="Calhoun S."/>
            <person name="Haridas S."/>
            <person name="Kuo A."/>
            <person name="Mondo S."/>
            <person name="Pangilinan J."/>
            <person name="Riley R."/>
            <person name="Labutti K."/>
            <person name="Andreopoulos B."/>
            <person name="Lipzen A."/>
            <person name="Chen C."/>
            <person name="Yanf M."/>
            <person name="Daum C."/>
            <person name="Ng V."/>
            <person name="Clum A."/>
            <person name="Ohm R."/>
            <person name="Martin F."/>
            <person name="Silar P."/>
            <person name="Natvig D."/>
            <person name="Lalanne C."/>
            <person name="Gautier V."/>
            <person name="Ament-Velasquez S.L."/>
            <person name="Kruys A."/>
            <person name="Hutchinson M.I."/>
            <person name="Powell A.J."/>
            <person name="Barry K."/>
            <person name="Miller A.N."/>
            <person name="Grigoriev I.V."/>
            <person name="Debuchy R."/>
            <person name="Gladieux P."/>
            <person name="Thoren M.H."/>
            <person name="Johannesson H."/>
        </authorList>
    </citation>
    <scope>NUCLEOTIDE SEQUENCE</scope>
    <source>
        <strain evidence="1">CBS 757.83</strain>
    </source>
</reference>
<sequence length="202" mass="23102">MGNATRSTMAKRGRRHSAWQCPDQLDKCEPPTPVRGILGLLGTFPSILRCTLSPTARITSSFVATFCVPYESSQSSQHSKSRQCRPIPLARVQRFQKSDPIQCYHTYIRRPYQIRPAQPSPNPAPDCALDNPHAKAGRLREPRHIRTNQWCECPPRPGLAVARSYRREPTPPEHRSQQVCRKRGELRILISFCQNCRTIYKL</sequence>
<comment type="caution">
    <text evidence="1">The sequence shown here is derived from an EMBL/GenBank/DDBJ whole genome shotgun (WGS) entry which is preliminary data.</text>
</comment>
<accession>A0AAN6Q1P1</accession>
<name>A0AAN6Q1P1_9PEZI</name>
<reference evidence="1" key="1">
    <citation type="journal article" date="2023" name="Mol. Phylogenet. Evol.">
        <title>Genome-scale phylogeny and comparative genomics of the fungal order Sordariales.</title>
        <authorList>
            <person name="Hensen N."/>
            <person name="Bonometti L."/>
            <person name="Westerberg I."/>
            <person name="Brannstrom I.O."/>
            <person name="Guillou S."/>
            <person name="Cros-Aarteil S."/>
            <person name="Calhoun S."/>
            <person name="Haridas S."/>
            <person name="Kuo A."/>
            <person name="Mondo S."/>
            <person name="Pangilinan J."/>
            <person name="Riley R."/>
            <person name="LaButti K."/>
            <person name="Andreopoulos B."/>
            <person name="Lipzen A."/>
            <person name="Chen C."/>
            <person name="Yan M."/>
            <person name="Daum C."/>
            <person name="Ng V."/>
            <person name="Clum A."/>
            <person name="Steindorff A."/>
            <person name="Ohm R.A."/>
            <person name="Martin F."/>
            <person name="Silar P."/>
            <person name="Natvig D.O."/>
            <person name="Lalanne C."/>
            <person name="Gautier V."/>
            <person name="Ament-Velasquez S.L."/>
            <person name="Kruys A."/>
            <person name="Hutchinson M.I."/>
            <person name="Powell A.J."/>
            <person name="Barry K."/>
            <person name="Miller A.N."/>
            <person name="Grigoriev I.V."/>
            <person name="Debuchy R."/>
            <person name="Gladieux P."/>
            <person name="Hiltunen Thoren M."/>
            <person name="Johannesson H."/>
        </authorList>
    </citation>
    <scope>NUCLEOTIDE SEQUENCE</scope>
    <source>
        <strain evidence="1">CBS 757.83</strain>
    </source>
</reference>
<organism evidence="1 2">
    <name type="scientific">Parathielavia hyrcaniae</name>
    <dbReference type="NCBI Taxonomy" id="113614"/>
    <lineage>
        <taxon>Eukaryota</taxon>
        <taxon>Fungi</taxon>
        <taxon>Dikarya</taxon>
        <taxon>Ascomycota</taxon>
        <taxon>Pezizomycotina</taxon>
        <taxon>Sordariomycetes</taxon>
        <taxon>Sordariomycetidae</taxon>
        <taxon>Sordariales</taxon>
        <taxon>Chaetomiaceae</taxon>
        <taxon>Parathielavia</taxon>
    </lineage>
</organism>
<keyword evidence="2" id="KW-1185">Reference proteome</keyword>
<dbReference type="Proteomes" id="UP001305647">
    <property type="component" value="Unassembled WGS sequence"/>
</dbReference>
<protein>
    <submittedName>
        <fullName evidence="1">Uncharacterized protein</fullName>
    </submittedName>
</protein>
<dbReference type="EMBL" id="MU863637">
    <property type="protein sequence ID" value="KAK4101121.1"/>
    <property type="molecule type" value="Genomic_DNA"/>
</dbReference>
<proteinExistence type="predicted"/>
<gene>
    <name evidence="1" type="ORF">N658DRAFT_80777</name>
</gene>
<evidence type="ECO:0000313" key="1">
    <source>
        <dbReference type="EMBL" id="KAK4101121.1"/>
    </source>
</evidence>
<dbReference type="AlphaFoldDB" id="A0AAN6Q1P1"/>